<keyword evidence="1" id="KW-1133">Transmembrane helix</keyword>
<accession>A0A177ZVM4</accession>
<evidence type="ECO:0008006" key="4">
    <source>
        <dbReference type="Google" id="ProtNLM"/>
    </source>
</evidence>
<sequence length="143" mass="16618">MKRMKDERLQLQNFKNIRIAFLLQTLGIVAILVYEGIDKGVRAVVVNPLFIVLMLTMAVLLWLNIKITIDVYDDSEKPRKFSPYDQIVLISVVIAIIFALVAKFALNMIVFNEIFLIGFIVFICFLIPGSYIYYVRKKRVNRK</sequence>
<reference evidence="2 3" key="1">
    <citation type="submission" date="2015-05" db="EMBL/GenBank/DDBJ databases">
        <title>Comparison of genome.</title>
        <authorList>
            <person name="Zheng Z."/>
            <person name="Sun M."/>
        </authorList>
    </citation>
    <scope>NUCLEOTIDE SEQUENCE [LARGE SCALE GENOMIC DNA]</scope>
    <source>
        <strain evidence="2 3">G25-74</strain>
    </source>
</reference>
<name>A0A177ZVM4_9BACI</name>
<feature type="transmembrane region" description="Helical" evidence="1">
    <location>
        <begin position="84"/>
        <end position="102"/>
    </location>
</feature>
<evidence type="ECO:0000313" key="2">
    <source>
        <dbReference type="EMBL" id="OAK71951.1"/>
    </source>
</evidence>
<proteinExistence type="predicted"/>
<keyword evidence="1" id="KW-0812">Transmembrane</keyword>
<evidence type="ECO:0000313" key="3">
    <source>
        <dbReference type="Proteomes" id="UP000077881"/>
    </source>
</evidence>
<dbReference type="AlphaFoldDB" id="A0A177ZVM4"/>
<dbReference type="EMBL" id="LDJR01000044">
    <property type="protein sequence ID" value="OAK71951.1"/>
    <property type="molecule type" value="Genomic_DNA"/>
</dbReference>
<evidence type="ECO:0000256" key="1">
    <source>
        <dbReference type="SAM" id="Phobius"/>
    </source>
</evidence>
<dbReference type="Proteomes" id="UP000077881">
    <property type="component" value="Unassembled WGS sequence"/>
</dbReference>
<keyword evidence="3" id="KW-1185">Reference proteome</keyword>
<protein>
    <recommendedName>
        <fullName evidence="4">Branched-chain amino acid ABC transporter substrate-binding protein</fullName>
    </recommendedName>
</protein>
<keyword evidence="1" id="KW-0472">Membrane</keyword>
<comment type="caution">
    <text evidence="2">The sequence shown here is derived from an EMBL/GenBank/DDBJ whole genome shotgun (WGS) entry which is preliminary data.</text>
</comment>
<feature type="transmembrane region" description="Helical" evidence="1">
    <location>
        <begin position="43"/>
        <end position="63"/>
    </location>
</feature>
<feature type="transmembrane region" description="Helical" evidence="1">
    <location>
        <begin position="114"/>
        <end position="134"/>
    </location>
</feature>
<dbReference type="RefSeq" id="WP_064468029.1">
    <property type="nucleotide sequence ID" value="NZ_LDJR01000044.1"/>
</dbReference>
<organism evidence="2 3">
    <name type="scientific">Lederbergia galactosidilytica</name>
    <dbReference type="NCBI Taxonomy" id="217031"/>
    <lineage>
        <taxon>Bacteria</taxon>
        <taxon>Bacillati</taxon>
        <taxon>Bacillota</taxon>
        <taxon>Bacilli</taxon>
        <taxon>Bacillales</taxon>
        <taxon>Bacillaceae</taxon>
        <taxon>Lederbergia</taxon>
    </lineage>
</organism>
<dbReference type="PATRIC" id="fig|217031.6.peg.2108"/>
<feature type="transmembrane region" description="Helical" evidence="1">
    <location>
        <begin position="20"/>
        <end position="37"/>
    </location>
</feature>
<gene>
    <name evidence="2" type="ORF">ABB05_09940</name>
</gene>
<dbReference type="OrthoDB" id="2300382at2"/>